<sequence length="216" mass="23533">MAWSLRSGCESQNFQTLEELRSQLRADVGTDVGAEDEVACFEREFHVSVVDETCATAADVDGKVSACTRKRAPRRDARTKQTAGGKKRASRRKRQSSDDESESDKVDVENGNVDAQDDENDAVDQNNNPNADDEPVDATTLEETDLSLAASTLVRDAKALCMRVSALATVLTDVQLAAANRSFAALVREVEKLQIAAYGGSQVIKKKASRKRVLRV</sequence>
<dbReference type="EMBL" id="PP711852">
    <property type="protein sequence ID" value="XBH23821.1"/>
    <property type="molecule type" value="Genomic_DNA"/>
</dbReference>
<dbReference type="InterPro" id="IPR004966">
    <property type="entry name" value="Pox_Ag35"/>
</dbReference>
<proteinExistence type="predicted"/>
<dbReference type="GO" id="GO:0019031">
    <property type="term" value="C:viral envelope"/>
    <property type="evidence" value="ECO:0007669"/>
    <property type="project" value="InterPro"/>
</dbReference>
<feature type="compositionally biased region" description="Basic residues" evidence="1">
    <location>
        <begin position="85"/>
        <end position="94"/>
    </location>
</feature>
<feature type="region of interest" description="Disordered" evidence="1">
    <location>
        <begin position="66"/>
        <end position="136"/>
    </location>
</feature>
<reference evidence="2" key="1">
    <citation type="journal article" date="2024" name="Microbiome">
        <title>Substantial viral diversity in bats and rodents from East Africa: insights into evolution, recombination, and cocirculation.</title>
        <authorList>
            <person name="Wang D."/>
            <person name="Yang X."/>
            <person name="Ren Z."/>
            <person name="Hu B."/>
            <person name="Zhao H."/>
            <person name="Yang K."/>
            <person name="Shi P."/>
            <person name="Zhang Z."/>
            <person name="Feng Q."/>
            <person name="Nawenja C.V."/>
            <person name="Obanda V."/>
            <person name="Robert K."/>
            <person name="Nalikka B."/>
            <person name="Waruhiu C.N."/>
            <person name="Ochola G.O."/>
            <person name="Onyuok S.O."/>
            <person name="Ochieng H."/>
            <person name="Li B."/>
            <person name="Zhu Y."/>
            <person name="Si H."/>
            <person name="Yin J."/>
            <person name="Kristiansen K."/>
            <person name="Jin X."/>
            <person name="Xu X."/>
            <person name="Xiao M."/>
            <person name="Agwanda B."/>
            <person name="Ommeh S."/>
            <person name="Li J."/>
            <person name="Shi Z.L."/>
        </authorList>
    </citation>
    <scope>NUCLEOTIDE SEQUENCE</scope>
    <source>
        <strain evidence="2">1A/Uganda/UGR70/2019</strain>
    </source>
</reference>
<reference evidence="2" key="2">
    <citation type="submission" date="2024-02" db="EMBL/GenBank/DDBJ databases">
        <authorList>
            <person name="Hu B."/>
        </authorList>
    </citation>
    <scope>NUCLEOTIDE SEQUENCE</scope>
    <source>
        <strain evidence="2">1A/Uganda/UGR70/2019</strain>
    </source>
</reference>
<name>A0AAU7E1R6_9POXV</name>
<organism evidence="2">
    <name type="scientific">Rousettus bat poxvirus</name>
    <dbReference type="NCBI Taxonomy" id="3141933"/>
    <lineage>
        <taxon>Viruses</taxon>
        <taxon>Varidnaviria</taxon>
        <taxon>Bamfordvirae</taxon>
        <taxon>Nucleocytoviricota</taxon>
        <taxon>Pokkesviricetes</taxon>
        <taxon>Chitovirales</taxon>
        <taxon>Poxviridae</taxon>
    </lineage>
</organism>
<protein>
    <submittedName>
        <fullName evidence="2">Late transcription factor VLTF-4</fullName>
    </submittedName>
</protein>
<evidence type="ECO:0000313" key="2">
    <source>
        <dbReference type="EMBL" id="XBH23821.1"/>
    </source>
</evidence>
<evidence type="ECO:0000256" key="1">
    <source>
        <dbReference type="SAM" id="MobiDB-lite"/>
    </source>
</evidence>
<accession>A0AAU7E1R6</accession>
<dbReference type="Pfam" id="PF03286">
    <property type="entry name" value="Pox_Ag35"/>
    <property type="match status" value="1"/>
</dbReference>